<dbReference type="Proteomes" id="UP000542674">
    <property type="component" value="Unassembled WGS sequence"/>
</dbReference>
<comment type="caution">
    <text evidence="1">The sequence shown here is derived from an EMBL/GenBank/DDBJ whole genome shotgun (WGS) entry which is preliminary data.</text>
</comment>
<keyword evidence="2" id="KW-1185">Reference proteome</keyword>
<accession>A0A7W7WU05</accession>
<name>A0A7W7WU05_9PSEU</name>
<gene>
    <name evidence="1" type="ORF">F4559_001114</name>
</gene>
<dbReference type="AlphaFoldDB" id="A0A7W7WU05"/>
<dbReference type="EMBL" id="JACHJS010000001">
    <property type="protein sequence ID" value="MBB4963755.1"/>
    <property type="molecule type" value="Genomic_DNA"/>
</dbReference>
<evidence type="ECO:0008006" key="3">
    <source>
        <dbReference type="Google" id="ProtNLM"/>
    </source>
</evidence>
<dbReference type="RefSeq" id="WP_221447147.1">
    <property type="nucleotide sequence ID" value="NZ_BAABAI010000034.1"/>
</dbReference>
<proteinExistence type="predicted"/>
<evidence type="ECO:0000313" key="2">
    <source>
        <dbReference type="Proteomes" id="UP000542674"/>
    </source>
</evidence>
<evidence type="ECO:0000313" key="1">
    <source>
        <dbReference type="EMBL" id="MBB4963755.1"/>
    </source>
</evidence>
<protein>
    <recommendedName>
        <fullName evidence="3">ASCH domain-containing protein</fullName>
    </recommendedName>
</protein>
<reference evidence="1 2" key="1">
    <citation type="submission" date="2020-08" db="EMBL/GenBank/DDBJ databases">
        <title>Sequencing the genomes of 1000 actinobacteria strains.</title>
        <authorList>
            <person name="Klenk H.-P."/>
        </authorList>
    </citation>
    <scope>NUCLEOTIDE SEQUENCE [LARGE SCALE GENOMIC DNA]</scope>
    <source>
        <strain evidence="1 2">DSM 45084</strain>
    </source>
</reference>
<sequence>MPRLMSVAMTEDAVRSRIKTVTRRKGWVDLQPGTRLTLCRKIMGRKPGEPLVRIVDVEVVSVRRERLDTITADDVAREGCPGMTPDEFVDRFFVRAQRIDPAAEITRIEWRYLPDTTEETVRA</sequence>
<organism evidence="1 2">
    <name type="scientific">Saccharothrix violaceirubra</name>
    <dbReference type="NCBI Taxonomy" id="413306"/>
    <lineage>
        <taxon>Bacteria</taxon>
        <taxon>Bacillati</taxon>
        <taxon>Actinomycetota</taxon>
        <taxon>Actinomycetes</taxon>
        <taxon>Pseudonocardiales</taxon>
        <taxon>Pseudonocardiaceae</taxon>
        <taxon>Saccharothrix</taxon>
    </lineage>
</organism>